<dbReference type="GO" id="GO:0000978">
    <property type="term" value="F:RNA polymerase II cis-regulatory region sequence-specific DNA binding"/>
    <property type="evidence" value="ECO:0000318"/>
    <property type="project" value="GO_Central"/>
</dbReference>
<dbReference type="GO" id="GO:0005634">
    <property type="term" value="C:nucleus"/>
    <property type="evidence" value="ECO:0000318"/>
    <property type="project" value="GO_Central"/>
</dbReference>
<comment type="subcellular location">
    <subcellularLocation>
        <location evidence="1 6 7">Nucleus</location>
    </subcellularLocation>
</comment>
<evidence type="ECO:0000313" key="11">
    <source>
        <dbReference type="Proteomes" id="UP000007110"/>
    </source>
</evidence>
<keyword evidence="2" id="KW-0217">Developmental protein</keyword>
<dbReference type="GO" id="GO:0000981">
    <property type="term" value="F:DNA-binding transcription factor activity, RNA polymerase II-specific"/>
    <property type="evidence" value="ECO:0000318"/>
    <property type="project" value="GO_Central"/>
</dbReference>
<dbReference type="GO" id="GO:0006357">
    <property type="term" value="P:regulation of transcription by RNA polymerase II"/>
    <property type="evidence" value="ECO:0000318"/>
    <property type="project" value="GO_Central"/>
</dbReference>
<dbReference type="InterPro" id="IPR020479">
    <property type="entry name" value="HD_metazoa"/>
</dbReference>
<evidence type="ECO:0000259" key="9">
    <source>
        <dbReference type="PROSITE" id="PS50071"/>
    </source>
</evidence>
<dbReference type="InParanoid" id="A0A7M7HNL9"/>
<dbReference type="Gene3D" id="1.10.10.60">
    <property type="entry name" value="Homeodomain-like"/>
    <property type="match status" value="1"/>
</dbReference>
<dbReference type="GO" id="GO:0048663">
    <property type="term" value="P:neuron fate commitment"/>
    <property type="evidence" value="ECO:0007669"/>
    <property type="project" value="UniProtKB-ARBA"/>
</dbReference>
<keyword evidence="5 6" id="KW-0539">Nucleus</keyword>
<dbReference type="SUPFAM" id="SSF46689">
    <property type="entry name" value="Homeodomain-like"/>
    <property type="match status" value="1"/>
</dbReference>
<keyword evidence="11" id="KW-1185">Reference proteome</keyword>
<feature type="compositionally biased region" description="Low complexity" evidence="8">
    <location>
        <begin position="43"/>
        <end position="71"/>
    </location>
</feature>
<sequence length="363" mass="38899">MSGVLSPEEQISDVFEKSERNSVTTTNPSSPIMSVYQKEKNHGSPSNTGNTCSNSSSSIDEPASTTTTTTSPAAISLSQLVGSWSRGCEARFSAFTAVNSNPSSSQRLGVGLCHGSGVLQRLGASLAGSRDEEKLGATTCSSDNIATTASASYSTATSTATTAAAIAIPNITTHHHHLGSNHHHLGSGFRLYSKLDVAGEPPSPAPIHGAAFPFAGLHGLSMTAGARVPLGPPGAILGRKRRKENRQRRQRTTFTSEQTIKLEMEYHRTEYITRMRRVELAEMLSLTETQIKIWFQNRRAKDKRIEKAQIDQQYRSLGLPTPGSMCGFSPAFTGLCGPCCYCPTSVPAHGIHTLPPTLHSAFR</sequence>
<dbReference type="SMART" id="SM00389">
    <property type="entry name" value="HOX"/>
    <property type="match status" value="1"/>
</dbReference>
<dbReference type="AlphaFoldDB" id="A0A7M7HNL9"/>
<evidence type="ECO:0000256" key="6">
    <source>
        <dbReference type="PROSITE-ProRule" id="PRU00108"/>
    </source>
</evidence>
<evidence type="ECO:0000256" key="4">
    <source>
        <dbReference type="ARBA" id="ARBA00023155"/>
    </source>
</evidence>
<dbReference type="CDD" id="cd00086">
    <property type="entry name" value="homeodomain"/>
    <property type="match status" value="1"/>
</dbReference>
<evidence type="ECO:0000256" key="8">
    <source>
        <dbReference type="SAM" id="MobiDB-lite"/>
    </source>
</evidence>
<dbReference type="InterPro" id="IPR017970">
    <property type="entry name" value="Homeobox_CS"/>
</dbReference>
<keyword evidence="4 6" id="KW-0371">Homeobox</keyword>
<dbReference type="PRINTS" id="PR00031">
    <property type="entry name" value="HTHREPRESSR"/>
</dbReference>
<dbReference type="EnsemblMetazoa" id="XM_011679176">
    <property type="protein sequence ID" value="XP_011677478"/>
    <property type="gene ID" value="LOC105444658"/>
</dbReference>
<keyword evidence="3 6" id="KW-0238">DNA-binding</keyword>
<feature type="compositionally biased region" description="Polar residues" evidence="8">
    <location>
        <begin position="21"/>
        <end position="32"/>
    </location>
</feature>
<dbReference type="PROSITE" id="PS50071">
    <property type="entry name" value="HOMEOBOX_2"/>
    <property type="match status" value="1"/>
</dbReference>
<evidence type="ECO:0000256" key="7">
    <source>
        <dbReference type="RuleBase" id="RU000682"/>
    </source>
</evidence>
<dbReference type="PANTHER" id="PTHR45946:SF4">
    <property type="entry name" value="HOMEOBOX PROTEIN ROUGH-RELATED"/>
    <property type="match status" value="1"/>
</dbReference>
<dbReference type="InterPro" id="IPR046327">
    <property type="entry name" value="HXA1/B1/D1"/>
</dbReference>
<reference evidence="11" key="1">
    <citation type="submission" date="2015-02" db="EMBL/GenBank/DDBJ databases">
        <title>Genome sequencing for Strongylocentrotus purpuratus.</title>
        <authorList>
            <person name="Murali S."/>
            <person name="Liu Y."/>
            <person name="Vee V."/>
            <person name="English A."/>
            <person name="Wang M."/>
            <person name="Skinner E."/>
            <person name="Han Y."/>
            <person name="Muzny D.M."/>
            <person name="Worley K.C."/>
            <person name="Gibbs R.A."/>
        </authorList>
    </citation>
    <scope>NUCLEOTIDE SEQUENCE</scope>
</reference>
<dbReference type="InterPro" id="IPR000047">
    <property type="entry name" value="HTH_motif"/>
</dbReference>
<name>A0A7M7HNL9_STRPU</name>
<dbReference type="OMA" id="WSRGCEA"/>
<dbReference type="InterPro" id="IPR009057">
    <property type="entry name" value="Homeodomain-like_sf"/>
</dbReference>
<dbReference type="InterPro" id="IPR001356">
    <property type="entry name" value="HD"/>
</dbReference>
<reference evidence="10" key="2">
    <citation type="submission" date="2021-01" db="UniProtKB">
        <authorList>
            <consortium name="EnsemblMetazoa"/>
        </authorList>
    </citation>
    <scope>IDENTIFICATION</scope>
</reference>
<evidence type="ECO:0000256" key="3">
    <source>
        <dbReference type="ARBA" id="ARBA00023125"/>
    </source>
</evidence>
<evidence type="ECO:0000256" key="2">
    <source>
        <dbReference type="ARBA" id="ARBA00022473"/>
    </source>
</evidence>
<feature type="DNA-binding region" description="Homeobox" evidence="6">
    <location>
        <begin position="247"/>
        <end position="306"/>
    </location>
</feature>
<dbReference type="PANTHER" id="PTHR45946">
    <property type="entry name" value="HOMEOBOX PROTEIN ROUGH-RELATED"/>
    <property type="match status" value="1"/>
</dbReference>
<organism evidence="10 11">
    <name type="scientific">Strongylocentrotus purpuratus</name>
    <name type="common">Purple sea urchin</name>
    <dbReference type="NCBI Taxonomy" id="7668"/>
    <lineage>
        <taxon>Eukaryota</taxon>
        <taxon>Metazoa</taxon>
        <taxon>Echinodermata</taxon>
        <taxon>Eleutherozoa</taxon>
        <taxon>Echinozoa</taxon>
        <taxon>Echinoidea</taxon>
        <taxon>Euechinoidea</taxon>
        <taxon>Echinacea</taxon>
        <taxon>Camarodonta</taxon>
        <taxon>Echinidea</taxon>
        <taxon>Strongylocentrotidae</taxon>
        <taxon>Strongylocentrotus</taxon>
    </lineage>
</organism>
<dbReference type="RefSeq" id="XP_011677478.2">
    <property type="nucleotide sequence ID" value="XM_011679176.2"/>
</dbReference>
<evidence type="ECO:0000256" key="1">
    <source>
        <dbReference type="ARBA" id="ARBA00004123"/>
    </source>
</evidence>
<evidence type="ECO:0000256" key="5">
    <source>
        <dbReference type="ARBA" id="ARBA00023242"/>
    </source>
</evidence>
<feature type="region of interest" description="Disordered" evidence="8">
    <location>
        <begin position="1"/>
        <end position="71"/>
    </location>
</feature>
<proteinExistence type="predicted"/>
<dbReference type="KEGG" id="spu:105444658"/>
<dbReference type="GeneID" id="105444658"/>
<accession>A0A7M7HNL9</accession>
<dbReference type="Pfam" id="PF00046">
    <property type="entry name" value="Homeodomain"/>
    <property type="match status" value="1"/>
</dbReference>
<dbReference type="PRINTS" id="PR00024">
    <property type="entry name" value="HOMEOBOX"/>
</dbReference>
<dbReference type="PROSITE" id="PS00027">
    <property type="entry name" value="HOMEOBOX_1"/>
    <property type="match status" value="1"/>
</dbReference>
<feature type="domain" description="Homeobox" evidence="9">
    <location>
        <begin position="245"/>
        <end position="305"/>
    </location>
</feature>
<dbReference type="OrthoDB" id="6159439at2759"/>
<evidence type="ECO:0000313" key="10">
    <source>
        <dbReference type="EnsemblMetazoa" id="XP_011677478"/>
    </source>
</evidence>
<dbReference type="Proteomes" id="UP000007110">
    <property type="component" value="Unassembled WGS sequence"/>
</dbReference>
<dbReference type="FunFam" id="1.10.10.60:FF:000417">
    <property type="entry name" value="Even-skipped homeobox 1"/>
    <property type="match status" value="1"/>
</dbReference>
<protein>
    <recommendedName>
        <fullName evidence="9">Homeobox domain-containing protein</fullName>
    </recommendedName>
</protein>